<keyword evidence="5" id="KW-1185">Reference proteome</keyword>
<organism evidence="3 4">
    <name type="scientific">Purpureocillium lilacinum</name>
    <name type="common">Paecilomyces lilacinus</name>
    <dbReference type="NCBI Taxonomy" id="33203"/>
    <lineage>
        <taxon>Eukaryota</taxon>
        <taxon>Fungi</taxon>
        <taxon>Dikarya</taxon>
        <taxon>Ascomycota</taxon>
        <taxon>Pezizomycotina</taxon>
        <taxon>Sordariomycetes</taxon>
        <taxon>Hypocreomycetidae</taxon>
        <taxon>Hypocreales</taxon>
        <taxon>Ophiocordycipitaceae</taxon>
        <taxon>Purpureocillium</taxon>
    </lineage>
</organism>
<reference evidence="3 4" key="2">
    <citation type="journal article" date="2016" name="Front. Microbiol.">
        <title>Genome and transcriptome sequences reveal the specific parasitism of the nematophagous Purpureocillium lilacinum 36-1.</title>
        <authorList>
            <person name="Xie J."/>
            <person name="Li S."/>
            <person name="Mo C."/>
            <person name="Xiao X."/>
            <person name="Peng D."/>
            <person name="Wang G."/>
            <person name="Xiao Y."/>
        </authorList>
    </citation>
    <scope>NUCLEOTIDE SEQUENCE [LARGE SCALE GENOMIC DNA]</scope>
    <source>
        <strain evidence="3 4">36-1</strain>
    </source>
</reference>
<reference evidence="2 5" key="4">
    <citation type="journal article" date="2024" name="Microbiol. Resour. Announc.">
        <title>Genome annotations for the ascomycete fungi Trichoderma harzianum, Trichoderma aggressivum, and Purpureocillium lilacinum.</title>
        <authorList>
            <person name="Beijen E.P.W."/>
            <person name="Ohm R.A."/>
        </authorList>
    </citation>
    <scope>NUCLEOTIDE SEQUENCE [LARGE SCALE GENOMIC DNA]</scope>
    <source>
        <strain evidence="2 5">CBS 150709</strain>
    </source>
</reference>
<evidence type="ECO:0000313" key="3">
    <source>
        <dbReference type="EMBL" id="PWI71476.1"/>
    </source>
</evidence>
<dbReference type="EMBL" id="LCWV01000007">
    <property type="protein sequence ID" value="PWI71476.1"/>
    <property type="molecule type" value="Genomic_DNA"/>
</dbReference>
<evidence type="ECO:0000313" key="2">
    <source>
        <dbReference type="EMBL" id="KAK4092897.1"/>
    </source>
</evidence>
<evidence type="ECO:0000313" key="4">
    <source>
        <dbReference type="Proteomes" id="UP000245956"/>
    </source>
</evidence>
<sequence length="100" mass="10361">MLGHSPRLASGFTHLSPLGIAPKKPAPGRIRGVCMQQREHAPGSLVRVTNGSVGDSLPGLGPGPVSRPLAALDRSGLKAPPPPYPELTALKAACRNLQLM</sequence>
<evidence type="ECO:0000256" key="1">
    <source>
        <dbReference type="SAM" id="MobiDB-lite"/>
    </source>
</evidence>
<dbReference type="EMBL" id="JAWRVI010000007">
    <property type="protein sequence ID" value="KAK4092897.1"/>
    <property type="molecule type" value="Genomic_DNA"/>
</dbReference>
<gene>
    <name evidence="3" type="ORF">PCL_11570</name>
    <name evidence="2" type="ORF">Purlil1_2822</name>
</gene>
<accession>A0A2U3EAD6</accession>
<feature type="region of interest" description="Disordered" evidence="1">
    <location>
        <begin position="41"/>
        <end position="83"/>
    </location>
</feature>
<reference evidence="3" key="1">
    <citation type="submission" date="2015-05" db="EMBL/GenBank/DDBJ databases">
        <authorList>
            <person name="Wang D.B."/>
            <person name="Wang M."/>
        </authorList>
    </citation>
    <scope>NUCLEOTIDE SEQUENCE</scope>
    <source>
        <strain evidence="3">36-1</strain>
    </source>
</reference>
<dbReference type="Proteomes" id="UP001287286">
    <property type="component" value="Unassembled WGS sequence"/>
</dbReference>
<dbReference type="Proteomes" id="UP000245956">
    <property type="component" value="Unassembled WGS sequence"/>
</dbReference>
<evidence type="ECO:0000313" key="5">
    <source>
        <dbReference type="Proteomes" id="UP001287286"/>
    </source>
</evidence>
<proteinExistence type="predicted"/>
<protein>
    <submittedName>
        <fullName evidence="3">Uncharacterized protein</fullName>
    </submittedName>
</protein>
<feature type="region of interest" description="Disordered" evidence="1">
    <location>
        <begin position="1"/>
        <end position="28"/>
    </location>
</feature>
<reference evidence="2" key="3">
    <citation type="submission" date="2023-11" db="EMBL/GenBank/DDBJ databases">
        <authorList>
            <person name="Beijen E."/>
            <person name="Ohm R.A."/>
        </authorList>
    </citation>
    <scope>NUCLEOTIDE SEQUENCE</scope>
    <source>
        <strain evidence="2">CBS 150709</strain>
    </source>
</reference>
<comment type="caution">
    <text evidence="3">The sequence shown here is derived from an EMBL/GenBank/DDBJ whole genome shotgun (WGS) entry which is preliminary data.</text>
</comment>
<dbReference type="AlphaFoldDB" id="A0A2U3EAD6"/>
<name>A0A2U3EAD6_PURLI</name>